<sequence length="58" mass="6180">MGVIDHQLGDARVTKVLDVPDDQRLAADLEQGFRAVVGQRAHALAAPGGEDHGLHQKV</sequence>
<gene>
    <name evidence="1" type="ORF">SDC9_203855</name>
</gene>
<evidence type="ECO:0000313" key="1">
    <source>
        <dbReference type="EMBL" id="MPN56169.1"/>
    </source>
</evidence>
<proteinExistence type="predicted"/>
<comment type="caution">
    <text evidence="1">The sequence shown here is derived from an EMBL/GenBank/DDBJ whole genome shotgun (WGS) entry which is preliminary data.</text>
</comment>
<protein>
    <submittedName>
        <fullName evidence="1">Uncharacterized protein</fullName>
    </submittedName>
</protein>
<name>A0A645J0C4_9ZZZZ</name>
<organism evidence="1">
    <name type="scientific">bioreactor metagenome</name>
    <dbReference type="NCBI Taxonomy" id="1076179"/>
    <lineage>
        <taxon>unclassified sequences</taxon>
        <taxon>metagenomes</taxon>
        <taxon>ecological metagenomes</taxon>
    </lineage>
</organism>
<dbReference type="EMBL" id="VSSQ01126203">
    <property type="protein sequence ID" value="MPN56169.1"/>
    <property type="molecule type" value="Genomic_DNA"/>
</dbReference>
<accession>A0A645J0C4</accession>
<reference evidence="1" key="1">
    <citation type="submission" date="2019-08" db="EMBL/GenBank/DDBJ databases">
        <authorList>
            <person name="Kucharzyk K."/>
            <person name="Murdoch R.W."/>
            <person name="Higgins S."/>
            <person name="Loffler F."/>
        </authorList>
    </citation>
    <scope>NUCLEOTIDE SEQUENCE</scope>
</reference>
<dbReference type="AlphaFoldDB" id="A0A645J0C4"/>